<comment type="caution">
    <text evidence="3">The sequence shown here is derived from an EMBL/GenBank/DDBJ whole genome shotgun (WGS) entry which is preliminary data.</text>
</comment>
<gene>
    <name evidence="3" type="ORF">CLG96_00105</name>
</gene>
<feature type="domain" description="Tip attachment protein J" evidence="2">
    <location>
        <begin position="327"/>
        <end position="491"/>
    </location>
</feature>
<dbReference type="Proteomes" id="UP000244162">
    <property type="component" value="Unassembled WGS sequence"/>
</dbReference>
<name>A0A2T5G3B7_9SPHN</name>
<evidence type="ECO:0000313" key="3">
    <source>
        <dbReference type="EMBL" id="PTQ13723.1"/>
    </source>
</evidence>
<accession>A0A2T5G3B7</accession>
<dbReference type="AlphaFoldDB" id="A0A2T5G3B7"/>
<evidence type="ECO:0000313" key="4">
    <source>
        <dbReference type="Proteomes" id="UP000244162"/>
    </source>
</evidence>
<dbReference type="InterPro" id="IPR015406">
    <property type="entry name" value="GpJ_CSF"/>
</dbReference>
<dbReference type="Pfam" id="PF09327">
    <property type="entry name" value="Phage_Tail_Tip"/>
    <property type="match status" value="1"/>
</dbReference>
<evidence type="ECO:0000259" key="1">
    <source>
        <dbReference type="Pfam" id="PF09327"/>
    </source>
</evidence>
<sequence length="921" mass="97617">MGKAVTKIAIGAAIIGAAFLTGGAAILPGFTLPSVMGMAAVTVGATVTTTALGSLALAAGASIALSGVAQAVAKTPKIPPSQLGRLNLSVNPSDYRKEVFGSTAFATDVRYIEPSGQNQEYIDYIIGCASHEVEDFDEIWFEDVQAWAKTSGAVGKYVGYLSVSTRTAGTAANVVPVNGSTGWGRLTGCAYIHLRIKRTGNGKKAESPFAGGLPSRITIIGKGAKLYDPRRDGSVPGGSGPMRANDQSTWRFVADDGATIGENLALQILRRLIGWRINGKLSVGCGVPLKRIDLQSFIVAANLCDELVGRSAGGTEPRYRGAGVVSEGDDPRQVLDMLCAACNGRFRDTGGKLSLVIMHNDLAEAATDDGLNDDDVLSAFTWNPDPALEETPNIVRGKFTDPSTNSLYQLLPYPEVRMASVDGIDRYLPLDLAAVESPSQAQRIAKQALQRRQYQRSFSAVFDIRAWKYQVGDIVPLTFAPLGFTRRLFRVEEQELTQDGRCAMVLREENEQIYAWDNSDAPPVQPAAPIVYDSRNNPLILGIDEAGTTANWSGVIDDDGNRPEDGATVGAPAGTPVGDRLAQQVIGELDLNGQNWLDLAGLTETRDAVMLARTTLNGQAIGTVVAEGINQQQQDNQATLEKFSLLGAKSGDGLSWLLDMNTVKASPTQTMAQRFSGIDTSLGGHSASISNLQTTLIGPAGPTARALLSLTVDGYVSGWIATNNGDTSEFIIVSDKFQLVDPNGGAPFTAFVYEDGVLRINGTVQAQAYKVGSVDTPAIADNAVSLPDMVTVEGGYASVGTDSDNIWRNFAPLGVTLECAITVPAGASNASVHMQVLLIGRRTGGDNDNVSVRVVRSDGSAIVPAEYTDILWESGGNQSQPFFFFDPDPPAGGATYTVQTKNLDGNPLYQRGVLCPLRLAK</sequence>
<protein>
    <submittedName>
        <fullName evidence="3">Uncharacterized protein</fullName>
    </submittedName>
</protein>
<reference evidence="3 4" key="1">
    <citation type="submission" date="2017-09" db="EMBL/GenBank/DDBJ databases">
        <title>Sphingomonas panjinensis sp.nov., isolated from oil-contaminated soil.</title>
        <authorList>
            <person name="Wang L."/>
            <person name="Chen L."/>
        </authorList>
    </citation>
    <scope>NUCLEOTIDE SEQUENCE [LARGE SCALE GENOMIC DNA]</scope>
    <source>
        <strain evidence="3 4">FW-11</strain>
    </source>
</reference>
<keyword evidence="4" id="KW-1185">Reference proteome</keyword>
<evidence type="ECO:0000259" key="2">
    <source>
        <dbReference type="Pfam" id="PF13550"/>
    </source>
</evidence>
<dbReference type="EMBL" id="NWBU01000003">
    <property type="protein sequence ID" value="PTQ13723.1"/>
    <property type="molecule type" value="Genomic_DNA"/>
</dbReference>
<proteinExistence type="predicted"/>
<dbReference type="RefSeq" id="WP_107965853.1">
    <property type="nucleotide sequence ID" value="NZ_NWBU01000003.1"/>
</dbReference>
<dbReference type="OrthoDB" id="7172230at2"/>
<feature type="domain" description="Tip attachment protein J central straight fiber" evidence="1">
    <location>
        <begin position="715"/>
        <end position="780"/>
    </location>
</feature>
<organism evidence="3 4">
    <name type="scientific">Sphingomonas oleivorans</name>
    <dbReference type="NCBI Taxonomy" id="1735121"/>
    <lineage>
        <taxon>Bacteria</taxon>
        <taxon>Pseudomonadati</taxon>
        <taxon>Pseudomonadota</taxon>
        <taxon>Alphaproteobacteria</taxon>
        <taxon>Sphingomonadales</taxon>
        <taxon>Sphingomonadaceae</taxon>
        <taxon>Sphingomonas</taxon>
    </lineage>
</organism>
<dbReference type="InterPro" id="IPR032876">
    <property type="entry name" value="J_dom"/>
</dbReference>
<dbReference type="Pfam" id="PF13550">
    <property type="entry name" value="Phage-tail_3"/>
    <property type="match status" value="1"/>
</dbReference>